<dbReference type="PANTHER" id="PTHR15657">
    <property type="entry name" value="THYROID TRANSCRIPTION FACTOR 1-ASSOCIATED PROTEIN 26"/>
    <property type="match status" value="1"/>
</dbReference>
<dbReference type="PANTHER" id="PTHR15657:SF1">
    <property type="entry name" value="THYROID TRANSCRIPTION FACTOR 1-ASSOCIATED PROTEIN 26"/>
    <property type="match status" value="1"/>
</dbReference>
<protein>
    <recommendedName>
        <fullName evidence="4">Thyroid transcription factor 1-associated protein 26</fullName>
    </recommendedName>
</protein>
<dbReference type="Pfam" id="PF08524">
    <property type="entry name" value="rRNA_processing"/>
    <property type="match status" value="1"/>
</dbReference>
<comment type="caution">
    <text evidence="2">The sequence shown here is derived from an EMBL/GenBank/DDBJ whole genome shotgun (WGS) entry which is preliminary data.</text>
</comment>
<dbReference type="EMBL" id="NHOQ01002650">
    <property type="protein sequence ID" value="PWA15623.1"/>
    <property type="molecule type" value="Genomic_DNA"/>
</dbReference>
<evidence type="ECO:0000256" key="1">
    <source>
        <dbReference type="SAM" id="MobiDB-lite"/>
    </source>
</evidence>
<evidence type="ECO:0000313" key="3">
    <source>
        <dbReference type="Proteomes" id="UP000250572"/>
    </source>
</evidence>
<sequence length="360" mass="41598">MEAESHLPTKRSERAPLLLDRALTEFPQPERRLTPLRPAESHFPLKCPRPDSAQVSFPPPPFEVRIGALLGSMLLLSVSDMLLPVPLLSTMRVSAGGVNAEHLEAVLQRQEGAQMAPTNQKRKNDEPQVKDGNFGKERKASGGVNKKKKWIPHNKIFEGSVKEGQGFAFKKKEKVRHEYNKLLRRERKKNPKANVVYKEEYPEHLKHLYLAEAEQLRKQAWENRVNRSKLRMKGQMKDGPESNADVPDTDLPGGSELMDSASGNPEPTTSEQESNRMRKKMQRKTSYQKTKEEFENVQEKRRLKKEAYLKNKQQREEAIQRYKQKKVETFRLLRQKTKKGQPNLNVQMDYLLQKIQGTDK</sequence>
<feature type="compositionally biased region" description="Basic and acidic residues" evidence="1">
    <location>
        <begin position="289"/>
        <end position="299"/>
    </location>
</feature>
<feature type="region of interest" description="Disordered" evidence="1">
    <location>
        <begin position="111"/>
        <end position="148"/>
    </location>
</feature>
<dbReference type="GO" id="GO:0005634">
    <property type="term" value="C:nucleus"/>
    <property type="evidence" value="ECO:0007669"/>
    <property type="project" value="TreeGrafter"/>
</dbReference>
<evidence type="ECO:0000313" key="2">
    <source>
        <dbReference type="EMBL" id="PWA15623.1"/>
    </source>
</evidence>
<feature type="compositionally biased region" description="Basic and acidic residues" evidence="1">
    <location>
        <begin position="122"/>
        <end position="140"/>
    </location>
</feature>
<gene>
    <name evidence="2" type="ORF">CCH79_00016629</name>
</gene>
<feature type="region of interest" description="Disordered" evidence="1">
    <location>
        <begin position="228"/>
        <end position="299"/>
    </location>
</feature>
<feature type="compositionally biased region" description="Polar residues" evidence="1">
    <location>
        <begin position="261"/>
        <end position="272"/>
    </location>
</feature>
<keyword evidence="3" id="KW-1185">Reference proteome</keyword>
<name>A0A315V9K0_GAMAF</name>
<reference evidence="2 3" key="1">
    <citation type="journal article" date="2018" name="G3 (Bethesda)">
        <title>A High-Quality Reference Genome for the Invasive Mosquitofish Gambusia affinis Using a Chicago Library.</title>
        <authorList>
            <person name="Hoffberg S.L."/>
            <person name="Troendle N.J."/>
            <person name="Glenn T.C."/>
            <person name="Mahmud O."/>
            <person name="Louha S."/>
            <person name="Chalopin D."/>
            <person name="Bennetzen J.L."/>
            <person name="Mauricio R."/>
        </authorList>
    </citation>
    <scope>NUCLEOTIDE SEQUENCE [LARGE SCALE GENOMIC DNA]</scope>
    <source>
        <strain evidence="2">NE01/NJP1002.9</strain>
        <tissue evidence="2">Muscle</tissue>
    </source>
</reference>
<dbReference type="STRING" id="33528.ENSGAFP00000013001"/>
<proteinExistence type="predicted"/>
<dbReference type="Proteomes" id="UP000250572">
    <property type="component" value="Unassembled WGS sequence"/>
</dbReference>
<evidence type="ECO:0008006" key="4">
    <source>
        <dbReference type="Google" id="ProtNLM"/>
    </source>
</evidence>
<accession>A0A315V9K0</accession>
<organism evidence="2 3">
    <name type="scientific">Gambusia affinis</name>
    <name type="common">Western mosquitofish</name>
    <name type="synonym">Heterandria affinis</name>
    <dbReference type="NCBI Taxonomy" id="33528"/>
    <lineage>
        <taxon>Eukaryota</taxon>
        <taxon>Metazoa</taxon>
        <taxon>Chordata</taxon>
        <taxon>Craniata</taxon>
        <taxon>Vertebrata</taxon>
        <taxon>Euteleostomi</taxon>
        <taxon>Actinopterygii</taxon>
        <taxon>Neopterygii</taxon>
        <taxon>Teleostei</taxon>
        <taxon>Neoteleostei</taxon>
        <taxon>Acanthomorphata</taxon>
        <taxon>Ovalentaria</taxon>
        <taxon>Atherinomorphae</taxon>
        <taxon>Cyprinodontiformes</taxon>
        <taxon>Poeciliidae</taxon>
        <taxon>Poeciliinae</taxon>
        <taxon>Gambusia</taxon>
    </lineage>
</organism>
<dbReference type="AlphaFoldDB" id="A0A315V9K0"/>
<dbReference type="PRINTS" id="PR01854">
    <property type="entry name" value="BR22PROTEIN"/>
</dbReference>
<dbReference type="InterPro" id="IPR013730">
    <property type="entry name" value="Fyv7/TAP26"/>
</dbReference>